<dbReference type="InterPro" id="IPR039542">
    <property type="entry name" value="Erv_N"/>
</dbReference>
<evidence type="ECO:0000313" key="12">
    <source>
        <dbReference type="Proteomes" id="UP001152759"/>
    </source>
</evidence>
<dbReference type="GO" id="GO:0030134">
    <property type="term" value="C:COPII-coated ER to Golgi transport vesicle"/>
    <property type="evidence" value="ECO:0007669"/>
    <property type="project" value="TreeGrafter"/>
</dbReference>
<evidence type="ECO:0000313" key="11">
    <source>
        <dbReference type="EMBL" id="CAH0394188.1"/>
    </source>
</evidence>
<comment type="similarity">
    <text evidence="3">Belongs to the ERGIC family.</text>
</comment>
<reference evidence="11" key="1">
    <citation type="submission" date="2021-12" db="EMBL/GenBank/DDBJ databases">
        <authorList>
            <person name="King R."/>
        </authorList>
    </citation>
    <scope>NUCLEOTIDE SEQUENCE</scope>
</reference>
<dbReference type="PANTHER" id="PTHR10984">
    <property type="entry name" value="ENDOPLASMIC RETICULUM-GOLGI INTERMEDIATE COMPARTMENT PROTEIN"/>
    <property type="match status" value="1"/>
</dbReference>
<dbReference type="GO" id="GO:0033116">
    <property type="term" value="C:endoplasmic reticulum-Golgi intermediate compartment membrane"/>
    <property type="evidence" value="ECO:0007669"/>
    <property type="project" value="UniProtKB-SubCell"/>
</dbReference>
<evidence type="ECO:0000256" key="1">
    <source>
        <dbReference type="ARBA" id="ARBA00004257"/>
    </source>
</evidence>
<name>A0A9P0F6L5_BEMTA</name>
<evidence type="ECO:0000256" key="3">
    <source>
        <dbReference type="ARBA" id="ARBA00005648"/>
    </source>
</evidence>
<dbReference type="GO" id="GO:0005789">
    <property type="term" value="C:endoplasmic reticulum membrane"/>
    <property type="evidence" value="ECO:0007669"/>
    <property type="project" value="TreeGrafter"/>
</dbReference>
<dbReference type="KEGG" id="btab:109033875"/>
<dbReference type="GO" id="GO:0006888">
    <property type="term" value="P:endoplasmic reticulum to Golgi vesicle-mediated transport"/>
    <property type="evidence" value="ECO:0007669"/>
    <property type="project" value="TreeGrafter"/>
</dbReference>
<accession>A0A9P0F6L5</accession>
<evidence type="ECO:0000256" key="7">
    <source>
        <dbReference type="ARBA" id="ARBA00040493"/>
    </source>
</evidence>
<evidence type="ECO:0000256" key="4">
    <source>
        <dbReference type="ARBA" id="ARBA00022692"/>
    </source>
</evidence>
<dbReference type="Pfam" id="PF07970">
    <property type="entry name" value="COPIIcoated_ERV"/>
    <property type="match status" value="1"/>
</dbReference>
<feature type="transmembrane region" description="Helical" evidence="8">
    <location>
        <begin position="33"/>
        <end position="52"/>
    </location>
</feature>
<organism evidence="11 12">
    <name type="scientific">Bemisia tabaci</name>
    <name type="common">Sweetpotato whitefly</name>
    <name type="synonym">Aleurodes tabaci</name>
    <dbReference type="NCBI Taxonomy" id="7038"/>
    <lineage>
        <taxon>Eukaryota</taxon>
        <taxon>Metazoa</taxon>
        <taxon>Ecdysozoa</taxon>
        <taxon>Arthropoda</taxon>
        <taxon>Hexapoda</taxon>
        <taxon>Insecta</taxon>
        <taxon>Pterygota</taxon>
        <taxon>Neoptera</taxon>
        <taxon>Paraneoptera</taxon>
        <taxon>Hemiptera</taxon>
        <taxon>Sternorrhyncha</taxon>
        <taxon>Aleyrodoidea</taxon>
        <taxon>Aleyrodidae</taxon>
        <taxon>Aleyrodinae</taxon>
        <taxon>Bemisia</taxon>
    </lineage>
</organism>
<dbReference type="Proteomes" id="UP001152759">
    <property type="component" value="Chromosome 8"/>
</dbReference>
<comment type="subcellular location">
    <subcellularLocation>
        <location evidence="2">Endoplasmic reticulum-Golgi intermediate compartment membrane</location>
        <topology evidence="2">Multi-pass membrane protein</topology>
    </subcellularLocation>
    <subcellularLocation>
        <location evidence="1">Golgi apparatus</location>
        <location evidence="1">cis-Golgi network membrane</location>
        <topology evidence="1">Multi-pass membrane protein</topology>
    </subcellularLocation>
</comment>
<keyword evidence="12" id="KW-1185">Reference proteome</keyword>
<dbReference type="InterPro" id="IPR012936">
    <property type="entry name" value="Erv_C"/>
</dbReference>
<feature type="domain" description="Endoplasmic reticulum vesicle transporter C-terminal" evidence="9">
    <location>
        <begin position="166"/>
        <end position="387"/>
    </location>
</feature>
<evidence type="ECO:0000256" key="8">
    <source>
        <dbReference type="SAM" id="Phobius"/>
    </source>
</evidence>
<dbReference type="InterPro" id="IPR045888">
    <property type="entry name" value="Erv"/>
</dbReference>
<keyword evidence="5 8" id="KW-1133">Transmembrane helix</keyword>
<dbReference type="EMBL" id="OU963869">
    <property type="protein sequence ID" value="CAH0394188.1"/>
    <property type="molecule type" value="Genomic_DNA"/>
</dbReference>
<evidence type="ECO:0000259" key="10">
    <source>
        <dbReference type="Pfam" id="PF13850"/>
    </source>
</evidence>
<evidence type="ECO:0000256" key="5">
    <source>
        <dbReference type="ARBA" id="ARBA00022989"/>
    </source>
</evidence>
<evidence type="ECO:0000256" key="6">
    <source>
        <dbReference type="ARBA" id="ARBA00023136"/>
    </source>
</evidence>
<keyword evidence="6 8" id="KW-0472">Membrane</keyword>
<evidence type="ECO:0000259" key="9">
    <source>
        <dbReference type="Pfam" id="PF07970"/>
    </source>
</evidence>
<dbReference type="PANTHER" id="PTHR10984:SF25">
    <property type="entry name" value="ENDOPLASMIC RETICULUM-GOLGI INTERMEDIATE COMPARTMENT PROTEIN 3"/>
    <property type="match status" value="1"/>
</dbReference>
<gene>
    <name evidence="11" type="ORF">BEMITA_LOCUS12515</name>
</gene>
<keyword evidence="4 8" id="KW-0812">Transmembrane</keyword>
<sequence>MQWQSNGVLSYFNKLKKFDAFSKPLEDFQEKTIYGGAVTIACWVIIFWLVLLECIEYSRNSTVEEIFVDTSRDSKLQINLDIVVPSISCDYLALDAVDSSGEQHLQIDHNISKRRLDLSGKPIAEPQKENVGGKSIQKLYSKVNVSKTEDSSNETAVDTKDKCGSCYGAGFAGQCCNTCEEVKEAYRKRSWAISDLSTIEQCKHDKKSNKSKNAFNEGCQIFGFMEVNRVSGGFHIAPGESFSINHVHVHDVQPFSSSSFNTTHRIRHLSFGQKVDGVPGSTTNPLDGTENIAEKGSTMFQNYIKIVPTLYQRSDGSLFYTNQFSVTKHVKVISQYSGESGMPGIFFSYELSPLMVKISDEPKSLGHLCTEICCIISGVYFTFMLMDTLLYRSSKVFVKMEIGKAH</sequence>
<dbReference type="GO" id="GO:0000139">
    <property type="term" value="C:Golgi membrane"/>
    <property type="evidence" value="ECO:0007669"/>
    <property type="project" value="TreeGrafter"/>
</dbReference>
<dbReference type="GO" id="GO:0006890">
    <property type="term" value="P:retrograde vesicle-mediated transport, Golgi to endoplasmic reticulum"/>
    <property type="evidence" value="ECO:0007669"/>
    <property type="project" value="TreeGrafter"/>
</dbReference>
<evidence type="ECO:0000256" key="2">
    <source>
        <dbReference type="ARBA" id="ARBA00004457"/>
    </source>
</evidence>
<feature type="domain" description="Endoplasmic reticulum vesicle transporter N-terminal" evidence="10">
    <location>
        <begin position="15"/>
        <end position="104"/>
    </location>
</feature>
<dbReference type="AlphaFoldDB" id="A0A9P0F6L5"/>
<protein>
    <recommendedName>
        <fullName evidence="7">Endoplasmic reticulum-Golgi intermediate compartment protein 3</fullName>
    </recommendedName>
</protein>
<feature type="transmembrane region" description="Helical" evidence="8">
    <location>
        <begin position="365"/>
        <end position="386"/>
    </location>
</feature>
<dbReference type="Pfam" id="PF13850">
    <property type="entry name" value="ERGIC_N"/>
    <property type="match status" value="1"/>
</dbReference>
<proteinExistence type="inferred from homology"/>